<dbReference type="Proteomes" id="UP000000390">
    <property type="component" value="Chromosome"/>
</dbReference>
<dbReference type="HOGENOM" id="CLU_584773_0_0_2"/>
<evidence type="ECO:0000313" key="7">
    <source>
        <dbReference type="Proteomes" id="UP000000390"/>
    </source>
</evidence>
<dbReference type="PATRIC" id="fig|795797.18.peg.1037"/>
<dbReference type="SUPFAM" id="SSF56349">
    <property type="entry name" value="DNA breaking-rejoining enzymes"/>
    <property type="match status" value="1"/>
</dbReference>
<dbReference type="OrthoDB" id="144892at2157"/>
<evidence type="ECO:0000259" key="4">
    <source>
        <dbReference type="PROSITE" id="PS51898"/>
    </source>
</evidence>
<evidence type="ECO:0000256" key="1">
    <source>
        <dbReference type="ARBA" id="ARBA00022908"/>
    </source>
</evidence>
<reference evidence="6 8" key="2">
    <citation type="journal article" date="2014" name="PLoS Genet.">
        <title>Phylogenetically driven sequencing of extremely halophilic archaea reveals strategies for static and dynamic osmo-response.</title>
        <authorList>
            <person name="Becker E.A."/>
            <person name="Seitzer P.M."/>
            <person name="Tritt A."/>
            <person name="Larsen D."/>
            <person name="Krusor M."/>
            <person name="Yao A.I."/>
            <person name="Wu D."/>
            <person name="Madern D."/>
            <person name="Eisen J.A."/>
            <person name="Darling A.E."/>
            <person name="Facciotti M.T."/>
        </authorList>
    </citation>
    <scope>NUCLEOTIDE SEQUENCE [LARGE SCALE GENOMIC DNA]</scope>
    <source>
        <strain evidence="6">B3</strain>
        <strain evidence="8">DSM 18796 / CECT 7217 / JCM 14584 / KCTC 4019 / B3</strain>
    </source>
</reference>
<dbReference type="PANTHER" id="PTHR30349">
    <property type="entry name" value="PHAGE INTEGRASE-RELATED"/>
    <property type="match status" value="1"/>
</dbReference>
<dbReference type="InterPro" id="IPR011010">
    <property type="entry name" value="DNA_brk_join_enz"/>
</dbReference>
<protein>
    <submittedName>
        <fullName evidence="5">Integrase family protein</fullName>
    </submittedName>
</protein>
<dbReference type="Proteomes" id="UP000011645">
    <property type="component" value="Unassembled WGS sequence"/>
</dbReference>
<dbReference type="InterPro" id="IPR050090">
    <property type="entry name" value="Tyrosine_recombinase_XerCD"/>
</dbReference>
<dbReference type="InterPro" id="IPR013762">
    <property type="entry name" value="Integrase-like_cat_sf"/>
</dbReference>
<dbReference type="InterPro" id="IPR002104">
    <property type="entry name" value="Integrase_catalytic"/>
</dbReference>
<dbReference type="Pfam" id="PF00589">
    <property type="entry name" value="Phage_integrase"/>
    <property type="match status" value="1"/>
</dbReference>
<dbReference type="PANTHER" id="PTHR30349:SF41">
    <property type="entry name" value="INTEGRASE_RECOMBINASE PROTEIN MJ0367-RELATED"/>
    <property type="match status" value="1"/>
</dbReference>
<sequence>MADVNDTGNVLGQLQNAWRNLDAATVDPHDEQAVDAFVADRYDQHPSSAQMRILESESITQRERDAIADFVDHREHVEDRAETTLISDLGNLRRAAAWSDTELVEMDMRDIRSLLRHLFAPSDRGGRGLDPDGTAAFGYKRTLRLFFRFLNDEPTYDEFDFAERIELPDVSPESTDVSDEKMLSTDDIAALKEAAYGTRDPVLIEFLADVGGRISLVSQLRYGDIYDIETDRPYFVPNESGLAQKSVPVDQYPIMNSRAELRVYLNRYHIDRRDDAPLWPVDQRHYDHDDPSSGAVSGDRIRDMLNECASRAGIERTVHPHMFRHTAATRLSSSDRLTPQEIVHVMGWSDDRMLEIYDETTAAERNEGIHHALGFADEPDDSDTPRSKPVPCTNCHTALSPDERYCPNCGTATSLGAREDMTELRSSIFDRAISETDEEVVTLLRDLNTALDNDPETRRLVADVLSE</sequence>
<evidence type="ECO:0000256" key="3">
    <source>
        <dbReference type="ARBA" id="ARBA00023172"/>
    </source>
</evidence>
<dbReference type="RefSeq" id="WP_008414549.1">
    <property type="nucleotide sequence ID" value="NC_014297.1"/>
</dbReference>
<dbReference type="GO" id="GO:0006310">
    <property type="term" value="P:DNA recombination"/>
    <property type="evidence" value="ECO:0007669"/>
    <property type="project" value="UniProtKB-KW"/>
</dbReference>
<name>D8J9K9_HALJB</name>
<evidence type="ECO:0000313" key="8">
    <source>
        <dbReference type="Proteomes" id="UP000011645"/>
    </source>
</evidence>
<evidence type="ECO:0000313" key="6">
    <source>
        <dbReference type="EMBL" id="ELY40137.1"/>
    </source>
</evidence>
<dbReference type="EMBL" id="CP002062">
    <property type="protein sequence ID" value="ADJ14421.1"/>
    <property type="molecule type" value="Genomic_DNA"/>
</dbReference>
<dbReference type="KEGG" id="hje:HacjB3_05150"/>
<keyword evidence="3" id="KW-0233">DNA recombination</keyword>
<reference evidence="5 7" key="1">
    <citation type="journal article" date="2010" name="J. Bacteriol.">
        <title>Complete genome sequence of Halalkalicoccus jeotgali B3(T), an extremely halophilic archaeon.</title>
        <authorList>
            <person name="Roh S.W."/>
            <person name="Nam Y.D."/>
            <person name="Nam S.H."/>
            <person name="Choi S.H."/>
            <person name="Park H.S."/>
            <person name="Bae J.W."/>
        </authorList>
    </citation>
    <scope>NUCLEOTIDE SEQUENCE [LARGE SCALE GENOMIC DNA]</scope>
    <source>
        <strain evidence="5">B3</strain>
        <strain evidence="7">DSM 18796 / CECT 7217 / JCM 14584 / KCTC 4019 / B3</strain>
    </source>
</reference>
<keyword evidence="8" id="KW-1185">Reference proteome</keyword>
<dbReference type="Pfam" id="PF13240">
    <property type="entry name" value="Zn_Ribbon_1"/>
    <property type="match status" value="1"/>
</dbReference>
<dbReference type="GO" id="GO:0003677">
    <property type="term" value="F:DNA binding"/>
    <property type="evidence" value="ECO:0007669"/>
    <property type="project" value="UniProtKB-KW"/>
</dbReference>
<dbReference type="eggNOG" id="arCOG01242">
    <property type="taxonomic scope" value="Archaea"/>
</dbReference>
<dbReference type="AlphaFoldDB" id="D8J9K9"/>
<dbReference type="InterPro" id="IPR026870">
    <property type="entry name" value="Zinc_ribbon_dom"/>
</dbReference>
<keyword evidence="2" id="KW-0238">DNA-binding</keyword>
<organism evidence="5 7">
    <name type="scientific">Halalkalicoccus jeotgali (strain DSM 18796 / CECT 7217 / JCM 14584 / KCTC 4019 / B3)</name>
    <dbReference type="NCBI Taxonomy" id="795797"/>
    <lineage>
        <taxon>Archaea</taxon>
        <taxon>Methanobacteriati</taxon>
        <taxon>Methanobacteriota</taxon>
        <taxon>Stenosarchaea group</taxon>
        <taxon>Halobacteria</taxon>
        <taxon>Halobacteriales</taxon>
        <taxon>Halococcaceae</taxon>
        <taxon>Halalkalicoccus</taxon>
    </lineage>
</organism>
<dbReference type="PROSITE" id="PS51898">
    <property type="entry name" value="TYR_RECOMBINASE"/>
    <property type="match status" value="1"/>
</dbReference>
<feature type="domain" description="Tyr recombinase" evidence="4">
    <location>
        <begin position="178"/>
        <end position="371"/>
    </location>
</feature>
<dbReference type="CDD" id="cd00397">
    <property type="entry name" value="DNA_BRE_C"/>
    <property type="match status" value="1"/>
</dbReference>
<dbReference type="GeneID" id="9418834"/>
<dbReference type="EMBL" id="AOHV01000010">
    <property type="protein sequence ID" value="ELY40137.1"/>
    <property type="molecule type" value="Genomic_DNA"/>
</dbReference>
<dbReference type="GO" id="GO:0015074">
    <property type="term" value="P:DNA integration"/>
    <property type="evidence" value="ECO:0007669"/>
    <property type="project" value="UniProtKB-KW"/>
</dbReference>
<keyword evidence="1" id="KW-0229">DNA integration</keyword>
<evidence type="ECO:0000313" key="5">
    <source>
        <dbReference type="EMBL" id="ADJ14421.1"/>
    </source>
</evidence>
<dbReference type="Gene3D" id="1.10.443.10">
    <property type="entry name" value="Intergrase catalytic core"/>
    <property type="match status" value="1"/>
</dbReference>
<evidence type="ECO:0000256" key="2">
    <source>
        <dbReference type="ARBA" id="ARBA00023125"/>
    </source>
</evidence>
<gene>
    <name evidence="5" type="ordered locus">HacjB3_05150</name>
    <name evidence="6" type="ORF">C497_03535</name>
</gene>
<accession>D8J9K9</accession>
<proteinExistence type="predicted"/>
<dbReference type="STRING" id="795797.HacjB3_05150"/>